<dbReference type="Gramene" id="LPERR04G02010.1">
    <property type="protein sequence ID" value="LPERR04G02010.1"/>
    <property type="gene ID" value="LPERR04G02010"/>
</dbReference>
<name>A0A0D9W2E1_9ORYZ</name>
<sequence length="80" mass="9418">MLEEKYQLLYTFVKNLDLSVYQVLQTSDLEDLFHLPLSTLAFEEFKELTNLIQFLDPQNDNGSWMFNPPSRVGKVFSEKI</sequence>
<evidence type="ECO:0000313" key="2">
    <source>
        <dbReference type="Proteomes" id="UP000032180"/>
    </source>
</evidence>
<keyword evidence="2" id="KW-1185">Reference proteome</keyword>
<dbReference type="EnsemblPlants" id="LPERR04G02010.1">
    <property type="protein sequence ID" value="LPERR04G02010.1"/>
    <property type="gene ID" value="LPERR04G02010"/>
</dbReference>
<protein>
    <submittedName>
        <fullName evidence="1">Uncharacterized protein</fullName>
    </submittedName>
</protein>
<organism evidence="1 2">
    <name type="scientific">Leersia perrieri</name>
    <dbReference type="NCBI Taxonomy" id="77586"/>
    <lineage>
        <taxon>Eukaryota</taxon>
        <taxon>Viridiplantae</taxon>
        <taxon>Streptophyta</taxon>
        <taxon>Embryophyta</taxon>
        <taxon>Tracheophyta</taxon>
        <taxon>Spermatophyta</taxon>
        <taxon>Magnoliopsida</taxon>
        <taxon>Liliopsida</taxon>
        <taxon>Poales</taxon>
        <taxon>Poaceae</taxon>
        <taxon>BOP clade</taxon>
        <taxon>Oryzoideae</taxon>
        <taxon>Oryzeae</taxon>
        <taxon>Oryzinae</taxon>
        <taxon>Leersia</taxon>
    </lineage>
</organism>
<evidence type="ECO:0000313" key="1">
    <source>
        <dbReference type="EnsemblPlants" id="LPERR04G02010.1"/>
    </source>
</evidence>
<dbReference type="HOGENOM" id="CLU_2593229_0_0_1"/>
<dbReference type="Proteomes" id="UP000032180">
    <property type="component" value="Chromosome 4"/>
</dbReference>
<proteinExistence type="predicted"/>
<reference evidence="2" key="2">
    <citation type="submission" date="2013-12" db="EMBL/GenBank/DDBJ databases">
        <authorList>
            <person name="Yu Y."/>
            <person name="Lee S."/>
            <person name="de Baynast K."/>
            <person name="Wissotski M."/>
            <person name="Liu L."/>
            <person name="Talag J."/>
            <person name="Goicoechea J."/>
            <person name="Angelova A."/>
            <person name="Jetty R."/>
            <person name="Kudrna D."/>
            <person name="Golser W."/>
            <person name="Rivera L."/>
            <person name="Zhang J."/>
            <person name="Wing R."/>
        </authorList>
    </citation>
    <scope>NUCLEOTIDE SEQUENCE</scope>
</reference>
<reference evidence="1 2" key="1">
    <citation type="submission" date="2012-08" db="EMBL/GenBank/DDBJ databases">
        <title>Oryza genome evolution.</title>
        <authorList>
            <person name="Wing R.A."/>
        </authorList>
    </citation>
    <scope>NUCLEOTIDE SEQUENCE</scope>
</reference>
<dbReference type="AlphaFoldDB" id="A0A0D9W2E1"/>
<accession>A0A0D9W2E1</accession>
<reference evidence="1" key="3">
    <citation type="submission" date="2015-04" db="UniProtKB">
        <authorList>
            <consortium name="EnsemblPlants"/>
        </authorList>
    </citation>
    <scope>IDENTIFICATION</scope>
</reference>